<dbReference type="Proteomes" id="UP000241854">
    <property type="component" value="Plasmid pICON"/>
</dbReference>
<reference evidence="1 2" key="1">
    <citation type="journal article" date="2018" name="Emerg. Microbes Infect.">
        <title>Genomic analysis of oral Campylobacter concisus strains identified a potential bacterial molecular marker associated with active Crohn's disease.</title>
        <authorList>
            <person name="Liu F."/>
            <person name="Ma R."/>
            <person name="Tay C.Y.A."/>
            <person name="Octavia S."/>
            <person name="Lan R."/>
            <person name="Chung H.K.L."/>
            <person name="Riordan S.M."/>
            <person name="Grimm M.C."/>
            <person name="Leong R.W."/>
            <person name="Tanaka M.M."/>
            <person name="Connor S."/>
            <person name="Zhang L."/>
        </authorList>
    </citation>
    <scope>NUCLEOTIDE SEQUENCE [LARGE SCALE GENOMIC DNA]</scope>
    <source>
        <strain evidence="1 2">P2CDO4</strain>
        <plasmid evidence="1">pICON</plasmid>
    </source>
</reference>
<evidence type="ECO:0000313" key="1">
    <source>
        <dbReference type="EMBL" id="AVX45067.1"/>
    </source>
</evidence>
<proteinExistence type="predicted"/>
<organism evidence="1 2">
    <name type="scientific">Campylobacter concisus</name>
    <dbReference type="NCBI Taxonomy" id="199"/>
    <lineage>
        <taxon>Bacteria</taxon>
        <taxon>Pseudomonadati</taxon>
        <taxon>Campylobacterota</taxon>
        <taxon>Epsilonproteobacteria</taxon>
        <taxon>Campylobacterales</taxon>
        <taxon>Campylobacteraceae</taxon>
        <taxon>Campylobacter</taxon>
    </lineage>
</organism>
<evidence type="ECO:0000313" key="2">
    <source>
        <dbReference type="Proteomes" id="UP000241854"/>
    </source>
</evidence>
<gene>
    <name evidence="1" type="ORF">CCS77_2061</name>
</gene>
<keyword evidence="1" id="KW-0614">Plasmid</keyword>
<dbReference type="AlphaFoldDB" id="A0A2R4P303"/>
<sequence length="384" mass="44281">MDSKDIAVANMLQNQAKKILDYCKLDVNSIFADIPSNFTTVDLEVKNFNPGIDYDENVVYKVKKDNQLIGDFYLKNKMFIPMGYRSSSTPEDKEHYDRCKQEFDIKNCSGIKITDANLTKLIKRIDSGKINDNRLINLIDIIANTSMATINKTFRLSSKLASDSINQNDYKEIIELITKKTKNTSPGILMYQIFGYQGQSEVSYKINQSQKDKLINIILNDNGTLRDKDEYEAMLDKLSFDERLSLVKPLNTIYTDAGNLVKASPELKENEQYFSASISYELSLKTLTEDLKFRKKDVESLLWSCKELSAQCDQNFEYMGQKNTSKSIYMKNDVFTDLRSKEFDEYCINVLEQKEILSKIETNSIINNISQNNNYNKSPKLRIK</sequence>
<dbReference type="RefSeq" id="WP_107917369.1">
    <property type="nucleotide sequence ID" value="NZ_CP021643.1"/>
</dbReference>
<geneLocation type="plasmid" evidence="2">
    <name>picon</name>
</geneLocation>
<dbReference type="EMBL" id="CP021643">
    <property type="protein sequence ID" value="AVX45067.1"/>
    <property type="molecule type" value="Genomic_DNA"/>
</dbReference>
<accession>A0A2R4P303</accession>
<protein>
    <submittedName>
        <fullName evidence="1">Uncharacterized protein</fullName>
    </submittedName>
</protein>
<name>A0A2R4P303_9BACT</name>